<keyword evidence="1" id="KW-0472">Membrane</keyword>
<proteinExistence type="predicted"/>
<evidence type="ECO:0000256" key="1">
    <source>
        <dbReference type="SAM" id="Phobius"/>
    </source>
</evidence>
<dbReference type="Proteomes" id="UP000320300">
    <property type="component" value="Unassembled WGS sequence"/>
</dbReference>
<evidence type="ECO:0000313" key="3">
    <source>
        <dbReference type="Proteomes" id="UP000320300"/>
    </source>
</evidence>
<evidence type="ECO:0000313" key="2">
    <source>
        <dbReference type="EMBL" id="SMO64583.1"/>
    </source>
</evidence>
<keyword evidence="1" id="KW-0812">Transmembrane</keyword>
<dbReference type="EMBL" id="FXTN01000004">
    <property type="protein sequence ID" value="SMO64583.1"/>
    <property type="molecule type" value="Genomic_DNA"/>
</dbReference>
<dbReference type="AlphaFoldDB" id="A0A521CYS2"/>
<protein>
    <submittedName>
        <fullName evidence="2">Uncharacterized protein</fullName>
    </submittedName>
</protein>
<reference evidence="2 3" key="1">
    <citation type="submission" date="2017-05" db="EMBL/GenBank/DDBJ databases">
        <authorList>
            <person name="Varghese N."/>
            <person name="Submissions S."/>
        </authorList>
    </citation>
    <scope>NUCLEOTIDE SEQUENCE [LARGE SCALE GENOMIC DNA]</scope>
    <source>
        <strain evidence="2 3">DSM 19036</strain>
    </source>
</reference>
<keyword evidence="3" id="KW-1185">Reference proteome</keyword>
<feature type="transmembrane region" description="Helical" evidence="1">
    <location>
        <begin position="43"/>
        <end position="63"/>
    </location>
</feature>
<sequence length="103" mass="11620">MESPAQDTIEIEKQSYKSIILIAAILIMTALYMTCTYNSEDEGIMLCTLVCPIFSILAGMYTFTYKGKAYAASRIIFYISLALSLCSIFVLCFFIELANTNWH</sequence>
<gene>
    <name evidence="2" type="ORF">SAMN06265348_104317</name>
</gene>
<feature type="transmembrane region" description="Helical" evidence="1">
    <location>
        <begin position="75"/>
        <end position="98"/>
    </location>
</feature>
<accession>A0A521CYS2</accession>
<organism evidence="2 3">
    <name type="scientific">Pedobacter westerhofensis</name>
    <dbReference type="NCBI Taxonomy" id="425512"/>
    <lineage>
        <taxon>Bacteria</taxon>
        <taxon>Pseudomonadati</taxon>
        <taxon>Bacteroidota</taxon>
        <taxon>Sphingobacteriia</taxon>
        <taxon>Sphingobacteriales</taxon>
        <taxon>Sphingobacteriaceae</taxon>
        <taxon>Pedobacter</taxon>
    </lineage>
</organism>
<dbReference type="RefSeq" id="WP_142528012.1">
    <property type="nucleotide sequence ID" value="NZ_CBCSJO010000001.1"/>
</dbReference>
<dbReference type="OrthoDB" id="772597at2"/>
<keyword evidence="1" id="KW-1133">Transmembrane helix</keyword>
<feature type="transmembrane region" description="Helical" evidence="1">
    <location>
        <begin position="19"/>
        <end position="37"/>
    </location>
</feature>
<name>A0A521CYS2_9SPHI</name>